<dbReference type="AlphaFoldDB" id="A0AAN6EQF0"/>
<dbReference type="GO" id="GO:0022857">
    <property type="term" value="F:transmembrane transporter activity"/>
    <property type="evidence" value="ECO:0007669"/>
    <property type="project" value="InterPro"/>
</dbReference>
<reference evidence="8" key="1">
    <citation type="submission" date="2023-01" db="EMBL/GenBank/DDBJ databases">
        <title>Exophiala dermititidis isolated from Cystic Fibrosis Patient.</title>
        <authorList>
            <person name="Kurbessoian T."/>
            <person name="Crocker A."/>
            <person name="Murante D."/>
            <person name="Hogan D.A."/>
            <person name="Stajich J.E."/>
        </authorList>
    </citation>
    <scope>NUCLEOTIDE SEQUENCE</scope>
    <source>
        <strain evidence="8">Ex8</strain>
    </source>
</reference>
<feature type="transmembrane region" description="Helical" evidence="6">
    <location>
        <begin position="574"/>
        <end position="596"/>
    </location>
</feature>
<feature type="transmembrane region" description="Helical" evidence="6">
    <location>
        <begin position="441"/>
        <end position="462"/>
    </location>
</feature>
<feature type="transmembrane region" description="Helical" evidence="6">
    <location>
        <begin position="328"/>
        <end position="345"/>
    </location>
</feature>
<dbReference type="Gene3D" id="1.20.1250.20">
    <property type="entry name" value="MFS general substrate transporter like domains"/>
    <property type="match status" value="1"/>
</dbReference>
<keyword evidence="2 6" id="KW-0812">Transmembrane</keyword>
<dbReference type="GO" id="GO:0005886">
    <property type="term" value="C:plasma membrane"/>
    <property type="evidence" value="ECO:0007669"/>
    <property type="project" value="TreeGrafter"/>
</dbReference>
<feature type="transmembrane region" description="Helical" evidence="6">
    <location>
        <begin position="198"/>
        <end position="223"/>
    </location>
</feature>
<dbReference type="PROSITE" id="PS50850">
    <property type="entry name" value="MFS"/>
    <property type="match status" value="1"/>
</dbReference>
<feature type="transmembrane region" description="Helical" evidence="6">
    <location>
        <begin position="508"/>
        <end position="531"/>
    </location>
</feature>
<keyword evidence="3 6" id="KW-1133">Transmembrane helix</keyword>
<feature type="transmembrane region" description="Helical" evidence="6">
    <location>
        <begin position="260"/>
        <end position="281"/>
    </location>
</feature>
<name>A0AAN6EQF0_EXODE</name>
<keyword evidence="4 6" id="KW-0472">Membrane</keyword>
<feature type="compositionally biased region" description="Basic and acidic residues" evidence="5">
    <location>
        <begin position="85"/>
        <end position="103"/>
    </location>
</feature>
<evidence type="ECO:0000313" key="8">
    <source>
        <dbReference type="EMBL" id="KAJ8987957.1"/>
    </source>
</evidence>
<dbReference type="Pfam" id="PF07690">
    <property type="entry name" value="MFS_1"/>
    <property type="match status" value="1"/>
</dbReference>
<evidence type="ECO:0000256" key="4">
    <source>
        <dbReference type="ARBA" id="ARBA00023136"/>
    </source>
</evidence>
<evidence type="ECO:0000259" key="7">
    <source>
        <dbReference type="PROSITE" id="PS50850"/>
    </source>
</evidence>
<feature type="compositionally biased region" description="Polar residues" evidence="5">
    <location>
        <begin position="67"/>
        <end position="80"/>
    </location>
</feature>
<dbReference type="PANTHER" id="PTHR23502:SF47">
    <property type="entry name" value="MAJOR FACILITATOR SUPERFAMILY (MFS) PROFILE DOMAIN-CONTAINING PROTEIN-RELATED"/>
    <property type="match status" value="1"/>
</dbReference>
<comment type="subcellular location">
    <subcellularLocation>
        <location evidence="1">Membrane</location>
        <topology evidence="1">Multi-pass membrane protein</topology>
    </subcellularLocation>
</comment>
<feature type="transmembrane region" description="Helical" evidence="6">
    <location>
        <begin position="483"/>
        <end position="502"/>
    </location>
</feature>
<evidence type="ECO:0000313" key="9">
    <source>
        <dbReference type="Proteomes" id="UP001161757"/>
    </source>
</evidence>
<evidence type="ECO:0000256" key="3">
    <source>
        <dbReference type="ARBA" id="ARBA00022989"/>
    </source>
</evidence>
<sequence length="611" mass="68163">MQSILQYYRLRNKVEAAYRREDRHYDTEKGVPELDKIIFKKRIIKKHSDPEASTGATPAEKFAQENPLVQPSTKNYSHSGLDQPCHGETEEETGRTSEDRNRLDLGSTIVTNEIHQTNRTGTSHDEQAGNTNEYDYSAKEDPKWLTVEFDGENDPENPRNWPRAKKWIATSILGLTWALVGWGSAISSAVAKEIQKEFGVSAVVESLATAVYLIALALGSWITAPYSETFGRNPLYIASLIFFMIFIMGHALAPNIGAQLALQFLAGLAGSTPYTAFGGSLSDMWSPLERTYVFPLAAGLSFLGPFLAPMIGAFIGHSRSLSWRWTEWITLMMAGLNFICILLFVPETHAPRILKWKAEHLRYFTGDVRYATAMEGSSHQGMLARMAGRIYRPMQLLTQEIMLICFTVYLTVVYIVLFTFLKGYDFIYAETYGLSSVEEGLCWLGLDVGFVAALAFVLPFIYRNYKAKCERAGGVRVEPEQRLWFAIIGAPWLPIALFFMAWTSYAKVSYWCSIVGSAVVGFSVQCIYASTYQYIIDAYEAQAASALVGVTFTSYAVSGGMIPVSVVMYKAIHVHWSLTLLGIISALLTPIPFVFYKFGAKARLKSQSAQG</sequence>
<comment type="caution">
    <text evidence="8">The sequence shown here is derived from an EMBL/GenBank/DDBJ whole genome shotgun (WGS) entry which is preliminary data.</text>
</comment>
<dbReference type="Proteomes" id="UP001161757">
    <property type="component" value="Unassembled WGS sequence"/>
</dbReference>
<dbReference type="InterPro" id="IPR036259">
    <property type="entry name" value="MFS_trans_sf"/>
</dbReference>
<proteinExistence type="predicted"/>
<feature type="transmembrane region" description="Helical" evidence="6">
    <location>
        <begin position="401"/>
        <end position="421"/>
    </location>
</feature>
<dbReference type="InterPro" id="IPR011701">
    <property type="entry name" value="MFS"/>
</dbReference>
<feature type="compositionally biased region" description="Polar residues" evidence="5">
    <location>
        <begin position="108"/>
        <end position="121"/>
    </location>
</feature>
<dbReference type="InterPro" id="IPR020846">
    <property type="entry name" value="MFS_dom"/>
</dbReference>
<accession>A0AAN6EQF0</accession>
<feature type="transmembrane region" description="Helical" evidence="6">
    <location>
        <begin position="167"/>
        <end position="186"/>
    </location>
</feature>
<dbReference type="PANTHER" id="PTHR23502">
    <property type="entry name" value="MAJOR FACILITATOR SUPERFAMILY"/>
    <property type="match status" value="1"/>
</dbReference>
<feature type="transmembrane region" description="Helical" evidence="6">
    <location>
        <begin position="235"/>
        <end position="254"/>
    </location>
</feature>
<organism evidence="8 9">
    <name type="scientific">Exophiala dermatitidis</name>
    <name type="common">Black yeast-like fungus</name>
    <name type="synonym">Wangiella dermatitidis</name>
    <dbReference type="NCBI Taxonomy" id="5970"/>
    <lineage>
        <taxon>Eukaryota</taxon>
        <taxon>Fungi</taxon>
        <taxon>Dikarya</taxon>
        <taxon>Ascomycota</taxon>
        <taxon>Pezizomycotina</taxon>
        <taxon>Eurotiomycetes</taxon>
        <taxon>Chaetothyriomycetidae</taxon>
        <taxon>Chaetothyriales</taxon>
        <taxon>Herpotrichiellaceae</taxon>
        <taxon>Exophiala</taxon>
    </lineage>
</organism>
<gene>
    <name evidence="8" type="ORF">HRR80_008037</name>
</gene>
<feature type="region of interest" description="Disordered" evidence="5">
    <location>
        <begin position="48"/>
        <end position="134"/>
    </location>
</feature>
<dbReference type="CDD" id="cd17323">
    <property type="entry name" value="MFS_Tpo1_MDR_like"/>
    <property type="match status" value="1"/>
</dbReference>
<feature type="transmembrane region" description="Helical" evidence="6">
    <location>
        <begin position="543"/>
        <end position="568"/>
    </location>
</feature>
<evidence type="ECO:0000256" key="2">
    <source>
        <dbReference type="ARBA" id="ARBA00022692"/>
    </source>
</evidence>
<evidence type="ECO:0000256" key="5">
    <source>
        <dbReference type="SAM" id="MobiDB-lite"/>
    </source>
</evidence>
<dbReference type="SUPFAM" id="SSF103473">
    <property type="entry name" value="MFS general substrate transporter"/>
    <property type="match status" value="1"/>
</dbReference>
<feature type="transmembrane region" description="Helical" evidence="6">
    <location>
        <begin position="293"/>
        <end position="316"/>
    </location>
</feature>
<dbReference type="EMBL" id="JAJGCB010000021">
    <property type="protein sequence ID" value="KAJ8987957.1"/>
    <property type="molecule type" value="Genomic_DNA"/>
</dbReference>
<feature type="domain" description="Major facilitator superfamily (MFS) profile" evidence="7">
    <location>
        <begin position="169"/>
        <end position="604"/>
    </location>
</feature>
<protein>
    <recommendedName>
        <fullName evidence="7">Major facilitator superfamily (MFS) profile domain-containing protein</fullName>
    </recommendedName>
</protein>
<evidence type="ECO:0000256" key="6">
    <source>
        <dbReference type="SAM" id="Phobius"/>
    </source>
</evidence>
<evidence type="ECO:0000256" key="1">
    <source>
        <dbReference type="ARBA" id="ARBA00004141"/>
    </source>
</evidence>